<name>A0A7I4YMD2_HAECO</name>
<keyword evidence="2" id="KW-1185">Reference proteome</keyword>
<feature type="region of interest" description="Disordered" evidence="1">
    <location>
        <begin position="1"/>
        <end position="22"/>
    </location>
</feature>
<accession>A0A7I4YMD2</accession>
<evidence type="ECO:0000313" key="3">
    <source>
        <dbReference type="WBParaSite" id="HCON_00115740-00001"/>
    </source>
</evidence>
<feature type="region of interest" description="Disordered" evidence="1">
    <location>
        <begin position="87"/>
        <end position="173"/>
    </location>
</feature>
<evidence type="ECO:0000313" key="2">
    <source>
        <dbReference type="Proteomes" id="UP000025227"/>
    </source>
</evidence>
<evidence type="ECO:0000256" key="1">
    <source>
        <dbReference type="SAM" id="MobiDB-lite"/>
    </source>
</evidence>
<protein>
    <submittedName>
        <fullName evidence="3">Uncharacterized protein</fullName>
    </submittedName>
</protein>
<feature type="compositionally biased region" description="Basic and acidic residues" evidence="1">
    <location>
        <begin position="124"/>
        <end position="133"/>
    </location>
</feature>
<reference evidence="3" key="1">
    <citation type="submission" date="2020-12" db="UniProtKB">
        <authorList>
            <consortium name="WormBaseParasite"/>
        </authorList>
    </citation>
    <scope>IDENTIFICATION</scope>
    <source>
        <strain evidence="3">MHco3</strain>
    </source>
</reference>
<dbReference type="WBParaSite" id="HCON_00115740-00001">
    <property type="protein sequence ID" value="HCON_00115740-00001"/>
    <property type="gene ID" value="HCON_00115740"/>
</dbReference>
<organism evidence="2 3">
    <name type="scientific">Haemonchus contortus</name>
    <name type="common">Barber pole worm</name>
    <dbReference type="NCBI Taxonomy" id="6289"/>
    <lineage>
        <taxon>Eukaryota</taxon>
        <taxon>Metazoa</taxon>
        <taxon>Ecdysozoa</taxon>
        <taxon>Nematoda</taxon>
        <taxon>Chromadorea</taxon>
        <taxon>Rhabditida</taxon>
        <taxon>Rhabditina</taxon>
        <taxon>Rhabditomorpha</taxon>
        <taxon>Strongyloidea</taxon>
        <taxon>Trichostrongylidae</taxon>
        <taxon>Haemonchus</taxon>
    </lineage>
</organism>
<dbReference type="AlphaFoldDB" id="A0A7I4YMD2"/>
<proteinExistence type="predicted"/>
<feature type="compositionally biased region" description="Basic and acidic residues" evidence="1">
    <location>
        <begin position="101"/>
        <end position="110"/>
    </location>
</feature>
<dbReference type="Proteomes" id="UP000025227">
    <property type="component" value="Unplaced"/>
</dbReference>
<sequence length="186" mass="20729">MFRCGDRKKAARQNGQKNCGPVQGVWTPFTTSKIRAFKNCRHCSSDAEGDQEEDLTRGLGQHEQNCFGFAYITKKCSKHCGIRTRFSQLPLHPRPDAQQSSKEEQTEKMSEASGSSSCGPRLGHRVDRRESLHGRGHAQQPKPAAVAISGREELQKTTSENSEPVHEVGDGMARNNIGRLNTFRFC</sequence>